<dbReference type="RefSeq" id="WP_128764707.1">
    <property type="nucleotide sequence ID" value="NZ_JBHUOO010000048.1"/>
</dbReference>
<evidence type="ECO:0000313" key="3">
    <source>
        <dbReference type="Proteomes" id="UP000289859"/>
    </source>
</evidence>
<proteinExistence type="predicted"/>
<protein>
    <submittedName>
        <fullName evidence="2">GT2 family glycosyltransferase</fullName>
    </submittedName>
</protein>
<evidence type="ECO:0000313" key="2">
    <source>
        <dbReference type="EMBL" id="RXG25165.1"/>
    </source>
</evidence>
<dbReference type="InterPro" id="IPR029044">
    <property type="entry name" value="Nucleotide-diphossugar_trans"/>
</dbReference>
<dbReference type="InterPro" id="IPR050834">
    <property type="entry name" value="Glycosyltransf_2"/>
</dbReference>
<dbReference type="SUPFAM" id="SSF53448">
    <property type="entry name" value="Nucleotide-diphospho-sugar transferases"/>
    <property type="match status" value="1"/>
</dbReference>
<keyword evidence="2" id="KW-0808">Transferase</keyword>
<dbReference type="PANTHER" id="PTHR43685">
    <property type="entry name" value="GLYCOSYLTRANSFERASE"/>
    <property type="match status" value="1"/>
</dbReference>
<dbReference type="InterPro" id="IPR001173">
    <property type="entry name" value="Glyco_trans_2-like"/>
</dbReference>
<dbReference type="EMBL" id="QOVK01000003">
    <property type="protein sequence ID" value="RXG25165.1"/>
    <property type="molecule type" value="Genomic_DNA"/>
</dbReference>
<name>A0A4Q0PE91_9FLAO</name>
<feature type="domain" description="Glycosyltransferase 2-like" evidence="1">
    <location>
        <begin position="201"/>
        <end position="311"/>
    </location>
</feature>
<dbReference type="PANTHER" id="PTHR43685:SF3">
    <property type="entry name" value="SLR2126 PROTEIN"/>
    <property type="match status" value="1"/>
</dbReference>
<dbReference type="Pfam" id="PF00535">
    <property type="entry name" value="Glycos_transf_2"/>
    <property type="match status" value="1"/>
</dbReference>
<dbReference type="OrthoDB" id="1326385at2"/>
<sequence length="500" mass="58976">MREYITKKGELLLYRGNPNLEMLDNLSDGPGHLWHSSLDQGFRNAFPELVYQTATFWWFINDFDSLPRCISWRVNPNEFVVRASAWNLIGGFDNEYQGDFIKGIEIGYCLLRELGGVPLYISHLFPKNENTVNVSTYDRYLFYRKHFNVVHSKYMLIRQPLLNWPNEFRNFFRVKRNNSFQNKRFLPLKTLNPIDDDLDVCVVIPTMFRQEYTKRLLEDYSCQSYLPKKVIVVDATPLEYRDESLYDLELPFNFLVIWQISEGSCMARNEALQHCDGDYVIFGDDDIRIPPDFVENHLRFLITYNADGCNGRDIRATHYTNDLSDLQSYLLENGLSEQKSGVAHQFSNANSCVRTNWINKVRGNDINFDGGYGEDSDFGLRLLKSGAVLMYNPFSVNLHLKPPAGGYRFWSNENRVQKPWELGMPVKGLKPVPSPTIMYYNMKHFTSRQLKEYKYKYFLLYFAKRSQMLKRAFSIFKKFKQYNLSQWYAMRLIQRGERYE</sequence>
<dbReference type="AlphaFoldDB" id="A0A4Q0PE91"/>
<dbReference type="Gene3D" id="3.90.550.10">
    <property type="entry name" value="Spore Coat Polysaccharide Biosynthesis Protein SpsA, Chain A"/>
    <property type="match status" value="1"/>
</dbReference>
<gene>
    <name evidence="2" type="ORF">DSM02_1135</name>
</gene>
<keyword evidence="3" id="KW-1185">Reference proteome</keyword>
<organism evidence="2 3">
    <name type="scientific">Leeuwenhoekiella polynyae</name>
    <dbReference type="NCBI Taxonomy" id="1550906"/>
    <lineage>
        <taxon>Bacteria</taxon>
        <taxon>Pseudomonadati</taxon>
        <taxon>Bacteroidota</taxon>
        <taxon>Flavobacteriia</taxon>
        <taxon>Flavobacteriales</taxon>
        <taxon>Flavobacteriaceae</taxon>
        <taxon>Leeuwenhoekiella</taxon>
    </lineage>
</organism>
<evidence type="ECO:0000259" key="1">
    <source>
        <dbReference type="Pfam" id="PF00535"/>
    </source>
</evidence>
<comment type="caution">
    <text evidence="2">The sequence shown here is derived from an EMBL/GenBank/DDBJ whole genome shotgun (WGS) entry which is preliminary data.</text>
</comment>
<reference evidence="2 3" key="1">
    <citation type="submission" date="2018-07" db="EMBL/GenBank/DDBJ databases">
        <title>Leeuwenhoekiella genomics.</title>
        <authorList>
            <person name="Tahon G."/>
            <person name="Willems A."/>
        </authorList>
    </citation>
    <scope>NUCLEOTIDE SEQUENCE [LARGE SCALE GENOMIC DNA]</scope>
    <source>
        <strain evidence="2 3">LMG 29608</strain>
    </source>
</reference>
<accession>A0A4Q0PE91</accession>
<dbReference type="GO" id="GO:0016740">
    <property type="term" value="F:transferase activity"/>
    <property type="evidence" value="ECO:0007669"/>
    <property type="project" value="UniProtKB-KW"/>
</dbReference>
<dbReference type="Proteomes" id="UP000289859">
    <property type="component" value="Unassembled WGS sequence"/>
</dbReference>